<dbReference type="EMBL" id="ASWO01000001">
    <property type="protein sequence ID" value="EOT87366.1"/>
    <property type="molecule type" value="Genomic_DNA"/>
</dbReference>
<protein>
    <recommendedName>
        <fullName evidence="3">Peptidase C39-like domain-containing protein</fullName>
    </recommendedName>
</protein>
<dbReference type="eggNOG" id="ENOG5032UKK">
    <property type="taxonomic scope" value="Bacteria"/>
</dbReference>
<evidence type="ECO:0000313" key="1">
    <source>
        <dbReference type="EMBL" id="EOT87366.1"/>
    </source>
</evidence>
<dbReference type="SUPFAM" id="SSF54001">
    <property type="entry name" value="Cysteine proteinases"/>
    <property type="match status" value="1"/>
</dbReference>
<evidence type="ECO:0000313" key="2">
    <source>
        <dbReference type="Proteomes" id="UP000015961"/>
    </source>
</evidence>
<dbReference type="PATRIC" id="fig|1140003.3.peg.422"/>
<evidence type="ECO:0008006" key="3">
    <source>
        <dbReference type="Google" id="ProtNLM"/>
    </source>
</evidence>
<gene>
    <name evidence="1" type="ORF">I573_00422</name>
</gene>
<name>S0PG35_9ENTE</name>
<dbReference type="Proteomes" id="UP000015961">
    <property type="component" value="Unassembled WGS sequence"/>
</dbReference>
<dbReference type="InterPro" id="IPR038765">
    <property type="entry name" value="Papain-like_cys_pep_sf"/>
</dbReference>
<sequence>MSTWHGIEESRFYAYRNWTNTKGKLCGSYAAAVLIAYYQDYRQELQLPAYIRQPFGEGENLVAYLRLFIQPLGNSTVTYQVSSGISLFCQYHHQKLWARSTPIGGLTRVIKRLDQQKPVIVGINRLLGSTYGNHWVVAYAYRVDDTGKYFLKVHDNWGNYRKEIPAKWIMGTVSFP</sequence>
<keyword evidence="2" id="KW-1185">Reference proteome</keyword>
<dbReference type="RefSeq" id="WP_016184918.1">
    <property type="nucleotide sequence ID" value="NZ_ASWO01000001.1"/>
</dbReference>
<proteinExistence type="predicted"/>
<comment type="caution">
    <text evidence="1">The sequence shown here is derived from an EMBL/GenBank/DDBJ whole genome shotgun (WGS) entry which is preliminary data.</text>
</comment>
<reference evidence="1 2" key="1">
    <citation type="submission" date="2013-03" db="EMBL/GenBank/DDBJ databases">
        <title>The Genome Sequence of Enterococcus sulfureus ATCC_49903 (PacBio/Illumina hybrid assembly).</title>
        <authorList>
            <consortium name="The Broad Institute Genomics Platform"/>
            <consortium name="The Broad Institute Genome Sequencing Center for Infectious Disease"/>
            <person name="Earl A."/>
            <person name="Russ C."/>
            <person name="Gilmore M."/>
            <person name="Surin D."/>
            <person name="Walker B."/>
            <person name="Young S."/>
            <person name="Zeng Q."/>
            <person name="Gargeya S."/>
            <person name="Fitzgerald M."/>
            <person name="Haas B."/>
            <person name="Abouelleil A."/>
            <person name="Allen A.W."/>
            <person name="Alvarado L."/>
            <person name="Arachchi H.M."/>
            <person name="Berlin A.M."/>
            <person name="Chapman S.B."/>
            <person name="Gainer-Dewar J."/>
            <person name="Goldberg J."/>
            <person name="Griggs A."/>
            <person name="Gujja S."/>
            <person name="Hansen M."/>
            <person name="Howarth C."/>
            <person name="Imamovic A."/>
            <person name="Ireland A."/>
            <person name="Larimer J."/>
            <person name="McCowan C."/>
            <person name="Murphy C."/>
            <person name="Pearson M."/>
            <person name="Poon T.W."/>
            <person name="Priest M."/>
            <person name="Roberts A."/>
            <person name="Saif S."/>
            <person name="Shea T."/>
            <person name="Sisk P."/>
            <person name="Sykes S."/>
            <person name="Wortman J."/>
            <person name="Nusbaum C."/>
            <person name="Birren B."/>
        </authorList>
    </citation>
    <scope>NUCLEOTIDE SEQUENCE [LARGE SCALE GENOMIC DNA]</scope>
    <source>
        <strain evidence="1 2">ATCC 49903</strain>
    </source>
</reference>
<dbReference type="OrthoDB" id="2155895at2"/>
<organism evidence="1 2">
    <name type="scientific">Enterococcus sulfureus ATCC 49903</name>
    <dbReference type="NCBI Taxonomy" id="1140003"/>
    <lineage>
        <taxon>Bacteria</taxon>
        <taxon>Bacillati</taxon>
        <taxon>Bacillota</taxon>
        <taxon>Bacilli</taxon>
        <taxon>Lactobacillales</taxon>
        <taxon>Enterococcaceae</taxon>
        <taxon>Enterococcus</taxon>
    </lineage>
</organism>
<accession>S0PG35</accession>
<dbReference type="AlphaFoldDB" id="S0PG35"/>
<dbReference type="STRING" id="1140003.OMY_00427"/>